<keyword evidence="12" id="KW-1185">Reference proteome</keyword>
<evidence type="ECO:0000256" key="3">
    <source>
        <dbReference type="ARBA" id="ARBA00022670"/>
    </source>
</evidence>
<feature type="transmembrane region" description="Helical" evidence="9">
    <location>
        <begin position="108"/>
        <end position="136"/>
    </location>
</feature>
<dbReference type="Proteomes" id="UP000093501">
    <property type="component" value="Unassembled WGS sequence"/>
</dbReference>
<dbReference type="PANTHER" id="PTHR33695">
    <property type="entry name" value="LIPOPROTEIN SIGNAL PEPTIDASE"/>
    <property type="match status" value="1"/>
</dbReference>
<dbReference type="EMBL" id="MBQD01000025">
    <property type="protein sequence ID" value="OCL31703.1"/>
    <property type="molecule type" value="Genomic_DNA"/>
</dbReference>
<comment type="caution">
    <text evidence="9">Lacks conserved residue(s) required for the propagation of feature annotation.</text>
</comment>
<keyword evidence="6 9" id="KW-0378">Hydrolase</keyword>
<keyword evidence="2 9" id="KW-1003">Cell membrane</keyword>
<organism evidence="11 12">
    <name type="scientific">Tessaracoccus lapidicaptus</name>
    <dbReference type="NCBI Taxonomy" id="1427523"/>
    <lineage>
        <taxon>Bacteria</taxon>
        <taxon>Bacillati</taxon>
        <taxon>Actinomycetota</taxon>
        <taxon>Actinomycetes</taxon>
        <taxon>Propionibacteriales</taxon>
        <taxon>Propionibacteriaceae</taxon>
        <taxon>Tessaracoccus</taxon>
    </lineage>
</organism>
<dbReference type="EC" id="3.4.23.36" evidence="9"/>
<evidence type="ECO:0000256" key="5">
    <source>
        <dbReference type="ARBA" id="ARBA00022750"/>
    </source>
</evidence>
<feature type="transmembrane region" description="Helical" evidence="9">
    <location>
        <begin position="70"/>
        <end position="88"/>
    </location>
</feature>
<dbReference type="PANTHER" id="PTHR33695:SF1">
    <property type="entry name" value="LIPOPROTEIN SIGNAL PEPTIDASE"/>
    <property type="match status" value="1"/>
</dbReference>
<dbReference type="GO" id="GO:0004190">
    <property type="term" value="F:aspartic-type endopeptidase activity"/>
    <property type="evidence" value="ECO:0007669"/>
    <property type="project" value="UniProtKB-UniRule"/>
</dbReference>
<evidence type="ECO:0000256" key="2">
    <source>
        <dbReference type="ARBA" id="ARBA00022475"/>
    </source>
</evidence>
<comment type="function">
    <text evidence="9">This protein specifically catalyzes the removal of signal peptides from prolipoproteins.</text>
</comment>
<comment type="pathway">
    <text evidence="9">Protein modification; lipoprotein biosynthesis (signal peptide cleavage).</text>
</comment>
<evidence type="ECO:0000256" key="8">
    <source>
        <dbReference type="ARBA" id="ARBA00023136"/>
    </source>
</evidence>
<protein>
    <recommendedName>
        <fullName evidence="9">Lipoprotein signal peptidase</fullName>
        <ecNumber evidence="9">3.4.23.36</ecNumber>
    </recommendedName>
    <alternativeName>
        <fullName evidence="9">Prolipoprotein signal peptidase</fullName>
    </alternativeName>
    <alternativeName>
        <fullName evidence="9">Signal peptidase II</fullName>
        <shortName evidence="9">SPase II</shortName>
    </alternativeName>
</protein>
<reference evidence="12" key="1">
    <citation type="submission" date="2016-07" db="EMBL/GenBank/DDBJ databases">
        <authorList>
            <person name="Florea S."/>
            <person name="Webb J.S."/>
            <person name="Jaromczyk J."/>
            <person name="Schardl C.L."/>
        </authorList>
    </citation>
    <scope>NUCLEOTIDE SEQUENCE [LARGE SCALE GENOMIC DNA]</scope>
    <source>
        <strain evidence="12">IPBSL-7</strain>
    </source>
</reference>
<keyword evidence="5 9" id="KW-0064">Aspartyl protease</keyword>
<dbReference type="UniPathway" id="UPA00665"/>
<gene>
    <name evidence="9" type="primary">lspA</name>
    <name evidence="11" type="ORF">BCR15_08730</name>
</gene>
<dbReference type="AlphaFoldDB" id="A0A1C0AI18"/>
<comment type="catalytic activity">
    <reaction evidence="9">
        <text>Release of signal peptides from bacterial membrane prolipoproteins. Hydrolyzes -Xaa-Yaa-Zaa-|-(S,diacylglyceryl)Cys-, in which Xaa is hydrophobic (preferably Leu), and Yaa (Ala or Ser) and Zaa (Gly or Ala) have small, neutral side chains.</text>
        <dbReference type="EC" id="3.4.23.36"/>
    </reaction>
</comment>
<dbReference type="NCBIfam" id="TIGR00077">
    <property type="entry name" value="lspA"/>
    <property type="match status" value="1"/>
</dbReference>
<evidence type="ECO:0000256" key="4">
    <source>
        <dbReference type="ARBA" id="ARBA00022692"/>
    </source>
</evidence>
<comment type="similarity">
    <text evidence="1 9 10">Belongs to the peptidase A8 family.</text>
</comment>
<evidence type="ECO:0000256" key="10">
    <source>
        <dbReference type="RuleBase" id="RU004181"/>
    </source>
</evidence>
<evidence type="ECO:0000313" key="11">
    <source>
        <dbReference type="EMBL" id="OCL31703.1"/>
    </source>
</evidence>
<feature type="transmembrane region" description="Helical" evidence="9">
    <location>
        <begin position="36"/>
        <end position="63"/>
    </location>
</feature>
<dbReference type="Pfam" id="PF01252">
    <property type="entry name" value="Peptidase_A8"/>
    <property type="match status" value="1"/>
</dbReference>
<proteinExistence type="inferred from homology"/>
<dbReference type="InterPro" id="IPR001872">
    <property type="entry name" value="Peptidase_A8"/>
</dbReference>
<evidence type="ECO:0000313" key="12">
    <source>
        <dbReference type="Proteomes" id="UP000093501"/>
    </source>
</evidence>
<feature type="active site" evidence="9">
    <location>
        <position position="119"/>
    </location>
</feature>
<name>A0A1C0AI18_9ACTN</name>
<dbReference type="PRINTS" id="PR00781">
    <property type="entry name" value="LIPOSIGPTASE"/>
</dbReference>
<keyword evidence="7 9" id="KW-1133">Transmembrane helix</keyword>
<keyword evidence="4 9" id="KW-0812">Transmembrane</keyword>
<comment type="subcellular location">
    <subcellularLocation>
        <location evidence="9">Cell membrane</location>
        <topology evidence="9">Multi-pass membrane protein</topology>
    </subcellularLocation>
</comment>
<comment type="caution">
    <text evidence="11">The sequence shown here is derived from an EMBL/GenBank/DDBJ whole genome shotgun (WGS) entry which is preliminary data.</text>
</comment>
<evidence type="ECO:0000256" key="6">
    <source>
        <dbReference type="ARBA" id="ARBA00022801"/>
    </source>
</evidence>
<sequence>MDQVVKLASVAYLQPGRTVELVGQLLQLTLIRNPGAAFGMGSGATIVFSAFAVIATVACLAVALPRITQVWHAVALGLLLAGITGNLVDRITQPPSPFRGHVIDMFQLQYFGAIFNVADVCITAAAAMIIVGGFVADRRAATAEKEPVAEDAA</sequence>
<dbReference type="GO" id="GO:0005886">
    <property type="term" value="C:plasma membrane"/>
    <property type="evidence" value="ECO:0007669"/>
    <property type="project" value="UniProtKB-SubCell"/>
</dbReference>
<keyword evidence="3 9" id="KW-0645">Protease</keyword>
<dbReference type="GO" id="GO:0006508">
    <property type="term" value="P:proteolysis"/>
    <property type="evidence" value="ECO:0007669"/>
    <property type="project" value="UniProtKB-KW"/>
</dbReference>
<keyword evidence="8 9" id="KW-0472">Membrane</keyword>
<feature type="active site" evidence="9">
    <location>
        <position position="104"/>
    </location>
</feature>
<evidence type="ECO:0000256" key="1">
    <source>
        <dbReference type="ARBA" id="ARBA00006139"/>
    </source>
</evidence>
<evidence type="ECO:0000256" key="7">
    <source>
        <dbReference type="ARBA" id="ARBA00022989"/>
    </source>
</evidence>
<dbReference type="HAMAP" id="MF_00161">
    <property type="entry name" value="LspA"/>
    <property type="match status" value="1"/>
</dbReference>
<accession>A0A1C0AI18</accession>
<evidence type="ECO:0000256" key="9">
    <source>
        <dbReference type="HAMAP-Rule" id="MF_00161"/>
    </source>
</evidence>